<accession>A0A848MAQ1</accession>
<name>A0A848MAQ1_PAELE</name>
<keyword evidence="1" id="KW-0067">ATP-binding</keyword>
<dbReference type="AlphaFoldDB" id="A0A848MAQ1"/>
<dbReference type="EMBL" id="JABBPN010000015">
    <property type="protein sequence ID" value="NMO97152.1"/>
    <property type="molecule type" value="Genomic_DNA"/>
</dbReference>
<dbReference type="InterPro" id="IPR027417">
    <property type="entry name" value="P-loop_NTPase"/>
</dbReference>
<keyword evidence="2" id="KW-1185">Reference proteome</keyword>
<dbReference type="Proteomes" id="UP000565468">
    <property type="component" value="Unassembled WGS sequence"/>
</dbReference>
<dbReference type="SUPFAM" id="SSF52540">
    <property type="entry name" value="P-loop containing nucleoside triphosphate hydrolases"/>
    <property type="match status" value="1"/>
</dbReference>
<dbReference type="GO" id="GO:0005524">
    <property type="term" value="F:ATP binding"/>
    <property type="evidence" value="ECO:0007669"/>
    <property type="project" value="UniProtKB-KW"/>
</dbReference>
<keyword evidence="1" id="KW-0547">Nucleotide-binding</keyword>
<evidence type="ECO:0000313" key="1">
    <source>
        <dbReference type="EMBL" id="NMO97152.1"/>
    </source>
</evidence>
<dbReference type="Pfam" id="PF10923">
    <property type="entry name" value="BrxC_BrxD"/>
    <property type="match status" value="1"/>
</dbReference>
<protein>
    <submittedName>
        <fullName evidence="1">ATP-binding protein</fullName>
    </submittedName>
</protein>
<gene>
    <name evidence="1" type="ORF">HII30_15415</name>
</gene>
<comment type="caution">
    <text evidence="1">The sequence shown here is derived from an EMBL/GenBank/DDBJ whole genome shotgun (WGS) entry which is preliminary data.</text>
</comment>
<evidence type="ECO:0000313" key="2">
    <source>
        <dbReference type="Proteomes" id="UP000565468"/>
    </source>
</evidence>
<dbReference type="InterPro" id="IPR021228">
    <property type="entry name" value="BrxD"/>
</dbReference>
<dbReference type="RefSeq" id="WP_169505941.1">
    <property type="nucleotide sequence ID" value="NZ_JABBPN010000015.1"/>
</dbReference>
<sequence length="451" mass="50684">MAELKIPKRLTTALMNSLTAGVVPRVGLEHIAVGRKPEVEAIVQDMDNIAEGGAAFRLISGRYGSGKSFLLQIIRNYAMDRDFVVADADLSPERRLVGTKGQGLGTYRELMTHLSTRTRPDGGALEMILQKWIAAIQQSIMQSEGLTSDDPSLNLRVEQRIFEVTGGMQSLVHGFDFAKVMASYWNGYKLGDDDKKQMALRWLRGEYPTKTEARRDLGVGVIIDDDSWYDYIKLWAEFAAAIGYKGLLLFIDEGVNLYKITNTVSRHSNYEKLLTMFNDTMQGKAQHLGILMGGTPQFVEDERRGLFSYDALRSRLIDGRYGSQAYRTYSSPILKLDMLSHEEILILLQKLRDIHALHYGYEVRLADDQLITFMQNAVNRLGADELLTPREVVRDFMDLLHTLHQHPGSDFDTLLGERAAMAEQAVKSSGAAGGKSQEQDKTDDFLAEFEL</sequence>
<proteinExistence type="predicted"/>
<organism evidence="1 2">
    <name type="scientific">Paenibacillus lemnae</name>
    <dbReference type="NCBI Taxonomy" id="1330551"/>
    <lineage>
        <taxon>Bacteria</taxon>
        <taxon>Bacillati</taxon>
        <taxon>Bacillota</taxon>
        <taxon>Bacilli</taxon>
        <taxon>Bacillales</taxon>
        <taxon>Paenibacillaceae</taxon>
        <taxon>Paenibacillus</taxon>
    </lineage>
</organism>
<reference evidence="1 2" key="1">
    <citation type="submission" date="2020-04" db="EMBL/GenBank/DDBJ databases">
        <title>Paenibacillus algicola sp. nov., a novel marine bacterium producing alginate lyase.</title>
        <authorList>
            <person name="Huang H."/>
        </authorList>
    </citation>
    <scope>NUCLEOTIDE SEQUENCE [LARGE SCALE GENOMIC DNA]</scope>
    <source>
        <strain evidence="1 2">L7-75</strain>
    </source>
</reference>